<dbReference type="Pfam" id="PF20067">
    <property type="entry name" value="SSL_N"/>
    <property type="match status" value="1"/>
</dbReference>
<protein>
    <submittedName>
        <fullName evidence="2">Uncharacterized protein LOC106011747</fullName>
    </submittedName>
</protein>
<dbReference type="RefSeq" id="XP_012937901.1">
    <property type="nucleotide sequence ID" value="XM_013082447.2"/>
</dbReference>
<dbReference type="GeneID" id="106011747"/>
<accession>A0ABM0ZZS4</accession>
<reference evidence="2" key="1">
    <citation type="submission" date="2025-08" db="UniProtKB">
        <authorList>
            <consortium name="RefSeq"/>
        </authorList>
    </citation>
    <scope>IDENTIFICATION</scope>
</reference>
<sequence>MASTNNDGEEEQKKKPFFYYVKRIYPFFLCFVEIPILTYNSIPCPVSPEPFSISPVQPSFEVNSALTKAKRIIDGELDRPHSLVVDKDHLYTGTQDGFVNDVWKGTVRPLAHFGKLNCV</sequence>
<dbReference type="Proteomes" id="UP000694888">
    <property type="component" value="Unplaced"/>
</dbReference>
<gene>
    <name evidence="2" type="primary">LOC106011747</name>
</gene>
<organism evidence="1 2">
    <name type="scientific">Aplysia californica</name>
    <name type="common">California sea hare</name>
    <dbReference type="NCBI Taxonomy" id="6500"/>
    <lineage>
        <taxon>Eukaryota</taxon>
        <taxon>Metazoa</taxon>
        <taxon>Spiralia</taxon>
        <taxon>Lophotrochozoa</taxon>
        <taxon>Mollusca</taxon>
        <taxon>Gastropoda</taxon>
        <taxon>Heterobranchia</taxon>
        <taxon>Euthyneura</taxon>
        <taxon>Tectipleura</taxon>
        <taxon>Aplysiida</taxon>
        <taxon>Aplysioidea</taxon>
        <taxon>Aplysiidae</taxon>
        <taxon>Aplysia</taxon>
    </lineage>
</organism>
<keyword evidence="1" id="KW-1185">Reference proteome</keyword>
<proteinExistence type="predicted"/>
<evidence type="ECO:0000313" key="2">
    <source>
        <dbReference type="RefSeq" id="XP_012937901.1"/>
    </source>
</evidence>
<name>A0ABM0ZZS4_APLCA</name>
<evidence type="ECO:0000313" key="1">
    <source>
        <dbReference type="Proteomes" id="UP000694888"/>
    </source>
</evidence>